<organism evidence="1">
    <name type="scientific">marine sediment metagenome</name>
    <dbReference type="NCBI Taxonomy" id="412755"/>
    <lineage>
        <taxon>unclassified sequences</taxon>
        <taxon>metagenomes</taxon>
        <taxon>ecological metagenomes</taxon>
    </lineage>
</organism>
<reference evidence="1" key="1">
    <citation type="journal article" date="2014" name="Front. Microbiol.">
        <title>High frequency of phylogenetically diverse reductive dehalogenase-homologous genes in deep subseafloor sedimentary metagenomes.</title>
        <authorList>
            <person name="Kawai M."/>
            <person name="Futagami T."/>
            <person name="Toyoda A."/>
            <person name="Takaki Y."/>
            <person name="Nishi S."/>
            <person name="Hori S."/>
            <person name="Arai W."/>
            <person name="Tsubouchi T."/>
            <person name="Morono Y."/>
            <person name="Uchiyama I."/>
            <person name="Ito T."/>
            <person name="Fujiyama A."/>
            <person name="Inagaki F."/>
            <person name="Takami H."/>
        </authorList>
    </citation>
    <scope>NUCLEOTIDE SEQUENCE</scope>
    <source>
        <strain evidence="1">Expedition CK06-06</strain>
    </source>
</reference>
<sequence>MIQEEIAKLDKPVTLKIFTSSKNLQESVKML</sequence>
<dbReference type="EMBL" id="BART01035697">
    <property type="protein sequence ID" value="GAH16688.1"/>
    <property type="molecule type" value="Genomic_DNA"/>
</dbReference>
<dbReference type="AlphaFoldDB" id="X1F7B3"/>
<accession>X1F7B3</accession>
<name>X1F7B3_9ZZZZ</name>
<evidence type="ECO:0000313" key="1">
    <source>
        <dbReference type="EMBL" id="GAH16688.1"/>
    </source>
</evidence>
<gene>
    <name evidence="1" type="ORF">S01H4_60512</name>
</gene>
<proteinExistence type="predicted"/>
<protein>
    <submittedName>
        <fullName evidence="1">Uncharacterized protein</fullName>
    </submittedName>
</protein>
<comment type="caution">
    <text evidence="1">The sequence shown here is derived from an EMBL/GenBank/DDBJ whole genome shotgun (WGS) entry which is preliminary data.</text>
</comment>
<feature type="non-terminal residue" evidence="1">
    <location>
        <position position="31"/>
    </location>
</feature>